<organism evidence="1 2">
    <name type="scientific">Salix suchowensis</name>
    <dbReference type="NCBI Taxonomy" id="1278906"/>
    <lineage>
        <taxon>Eukaryota</taxon>
        <taxon>Viridiplantae</taxon>
        <taxon>Streptophyta</taxon>
        <taxon>Embryophyta</taxon>
        <taxon>Tracheophyta</taxon>
        <taxon>Spermatophyta</taxon>
        <taxon>Magnoliopsida</taxon>
        <taxon>eudicotyledons</taxon>
        <taxon>Gunneridae</taxon>
        <taxon>Pentapetalae</taxon>
        <taxon>rosids</taxon>
        <taxon>fabids</taxon>
        <taxon>Malpighiales</taxon>
        <taxon>Salicaceae</taxon>
        <taxon>Saliceae</taxon>
        <taxon>Salix</taxon>
    </lineage>
</organism>
<dbReference type="EMBL" id="JAPFFI010000021">
    <property type="protein sequence ID" value="KAJ6333002.1"/>
    <property type="molecule type" value="Genomic_DNA"/>
</dbReference>
<sequence length="69" mass="7767">MFSENFFDTIFNLLLEQAPCFDIFILLQACMSSSPAGHVAIKYSNYGQGGMGLLHYAIRDPICNIFHSF</sequence>
<reference evidence="1" key="1">
    <citation type="submission" date="2022-10" db="EMBL/GenBank/DDBJ databases">
        <authorList>
            <person name="Hyden B.L."/>
            <person name="Feng K."/>
            <person name="Yates T."/>
            <person name="Jawdy S."/>
            <person name="Smart L.B."/>
            <person name="Muchero W."/>
        </authorList>
    </citation>
    <scope>NUCLEOTIDE SEQUENCE</scope>
    <source>
        <tissue evidence="1">Shoot tip</tissue>
    </source>
</reference>
<comment type="caution">
    <text evidence="1">The sequence shown here is derived from an EMBL/GenBank/DDBJ whole genome shotgun (WGS) entry which is preliminary data.</text>
</comment>
<accession>A0ABQ9ADY8</accession>
<evidence type="ECO:0000313" key="2">
    <source>
        <dbReference type="Proteomes" id="UP001141253"/>
    </source>
</evidence>
<keyword evidence="2" id="KW-1185">Reference proteome</keyword>
<name>A0ABQ9ADY8_9ROSI</name>
<proteinExistence type="predicted"/>
<dbReference type="Proteomes" id="UP001141253">
    <property type="component" value="Chromosome 11"/>
</dbReference>
<reference evidence="1" key="2">
    <citation type="journal article" date="2023" name="Int. J. Mol. Sci.">
        <title>De Novo Assembly and Annotation of 11 Diverse Shrub Willow (Salix) Genomes Reveals Novel Gene Organization in Sex-Linked Regions.</title>
        <authorList>
            <person name="Hyden B."/>
            <person name="Feng K."/>
            <person name="Yates T.B."/>
            <person name="Jawdy S."/>
            <person name="Cereghino C."/>
            <person name="Smart L.B."/>
            <person name="Muchero W."/>
        </authorList>
    </citation>
    <scope>NUCLEOTIDE SEQUENCE</scope>
    <source>
        <tissue evidence="1">Shoot tip</tissue>
    </source>
</reference>
<gene>
    <name evidence="1" type="ORF">OIU77_008955</name>
</gene>
<evidence type="ECO:0000313" key="1">
    <source>
        <dbReference type="EMBL" id="KAJ6333002.1"/>
    </source>
</evidence>
<protein>
    <submittedName>
        <fullName evidence="1">Uncharacterized protein</fullName>
    </submittedName>
</protein>